<dbReference type="InterPro" id="IPR006000">
    <property type="entry name" value="Xylulokinase"/>
</dbReference>
<comment type="similarity">
    <text evidence="1 6">Belongs to the FGGY kinase family.</text>
</comment>
<reference evidence="9" key="1">
    <citation type="journal article" date="2021" name="PeerJ">
        <title>Extensive microbial diversity within the chicken gut microbiome revealed by metagenomics and culture.</title>
        <authorList>
            <person name="Gilroy R."/>
            <person name="Ravi A."/>
            <person name="Getino M."/>
            <person name="Pursley I."/>
            <person name="Horton D.L."/>
            <person name="Alikhan N.F."/>
            <person name="Baker D."/>
            <person name="Gharbi K."/>
            <person name="Hall N."/>
            <person name="Watson M."/>
            <person name="Adriaenssens E.M."/>
            <person name="Foster-Nyarko E."/>
            <person name="Jarju S."/>
            <person name="Secka A."/>
            <person name="Antonio M."/>
            <person name="Oren A."/>
            <person name="Chaudhuri R.R."/>
            <person name="La Ragione R."/>
            <person name="Hildebrand F."/>
            <person name="Pallen M.J."/>
        </authorList>
    </citation>
    <scope>NUCLEOTIDE SEQUENCE</scope>
    <source>
        <strain evidence="9">14324</strain>
    </source>
</reference>
<feature type="domain" description="Carbohydrate kinase FGGY C-terminal" evidence="8">
    <location>
        <begin position="256"/>
        <end position="442"/>
    </location>
</feature>
<comment type="catalytic activity">
    <reaction evidence="6">
        <text>D-xylulose + ATP = D-xylulose 5-phosphate + ADP + H(+)</text>
        <dbReference type="Rhea" id="RHEA:10964"/>
        <dbReference type="ChEBI" id="CHEBI:15378"/>
        <dbReference type="ChEBI" id="CHEBI:17140"/>
        <dbReference type="ChEBI" id="CHEBI:30616"/>
        <dbReference type="ChEBI" id="CHEBI:57737"/>
        <dbReference type="ChEBI" id="CHEBI:456216"/>
        <dbReference type="EC" id="2.7.1.17"/>
    </reaction>
</comment>
<evidence type="ECO:0000256" key="1">
    <source>
        <dbReference type="ARBA" id="ARBA00009156"/>
    </source>
</evidence>
<dbReference type="PANTHER" id="PTHR43095">
    <property type="entry name" value="SUGAR KINASE"/>
    <property type="match status" value="1"/>
</dbReference>
<dbReference type="GO" id="GO:0004856">
    <property type="term" value="F:D-xylulokinase activity"/>
    <property type="evidence" value="ECO:0007669"/>
    <property type="project" value="UniProtKB-EC"/>
</dbReference>
<keyword evidence="3 6" id="KW-0547">Nucleotide-binding</keyword>
<dbReference type="InterPro" id="IPR050406">
    <property type="entry name" value="FGGY_Carb_Kinase"/>
</dbReference>
<dbReference type="Proteomes" id="UP000824041">
    <property type="component" value="Unassembled WGS sequence"/>
</dbReference>
<dbReference type="AlphaFoldDB" id="A0A9D2DSI8"/>
<dbReference type="PIRSF" id="PIRSF000538">
    <property type="entry name" value="GlpK"/>
    <property type="match status" value="1"/>
</dbReference>
<keyword evidence="5 6" id="KW-0067">ATP-binding</keyword>
<dbReference type="NCBIfam" id="TIGR01312">
    <property type="entry name" value="XylB"/>
    <property type="match status" value="1"/>
</dbReference>
<dbReference type="Pfam" id="PF00370">
    <property type="entry name" value="FGGY_N"/>
    <property type="match status" value="1"/>
</dbReference>
<dbReference type="GO" id="GO:0005997">
    <property type="term" value="P:xylulose metabolic process"/>
    <property type="evidence" value="ECO:0007669"/>
    <property type="project" value="InterPro"/>
</dbReference>
<evidence type="ECO:0000259" key="7">
    <source>
        <dbReference type="Pfam" id="PF00370"/>
    </source>
</evidence>
<evidence type="ECO:0000256" key="3">
    <source>
        <dbReference type="ARBA" id="ARBA00022741"/>
    </source>
</evidence>
<accession>A0A9D2DSI8</accession>
<reference evidence="9" key="2">
    <citation type="submission" date="2021-04" db="EMBL/GenBank/DDBJ databases">
        <authorList>
            <person name="Gilroy R."/>
        </authorList>
    </citation>
    <scope>NUCLEOTIDE SEQUENCE</scope>
    <source>
        <strain evidence="9">14324</strain>
    </source>
</reference>
<dbReference type="PANTHER" id="PTHR43095:SF5">
    <property type="entry name" value="XYLULOSE KINASE"/>
    <property type="match status" value="1"/>
</dbReference>
<comment type="caution">
    <text evidence="9">The sequence shown here is derived from an EMBL/GenBank/DDBJ whole genome shotgun (WGS) entry which is preliminary data.</text>
</comment>
<dbReference type="EC" id="2.7.1.17" evidence="6"/>
<proteinExistence type="inferred from homology"/>
<dbReference type="GO" id="GO:0005524">
    <property type="term" value="F:ATP binding"/>
    <property type="evidence" value="ECO:0007669"/>
    <property type="project" value="UniProtKB-KW"/>
</dbReference>
<evidence type="ECO:0000313" key="10">
    <source>
        <dbReference type="Proteomes" id="UP000824041"/>
    </source>
</evidence>
<protein>
    <recommendedName>
        <fullName evidence="6">Xylulose kinase</fullName>
        <shortName evidence="6">Xylulokinase</shortName>
        <ecNumber evidence="6">2.7.1.17</ecNumber>
    </recommendedName>
</protein>
<evidence type="ECO:0000256" key="2">
    <source>
        <dbReference type="ARBA" id="ARBA00022679"/>
    </source>
</evidence>
<evidence type="ECO:0000256" key="4">
    <source>
        <dbReference type="ARBA" id="ARBA00022777"/>
    </source>
</evidence>
<dbReference type="EMBL" id="DXBU01000070">
    <property type="protein sequence ID" value="HIZ22159.1"/>
    <property type="molecule type" value="Genomic_DNA"/>
</dbReference>
<dbReference type="SUPFAM" id="SSF53067">
    <property type="entry name" value="Actin-like ATPase domain"/>
    <property type="match status" value="2"/>
</dbReference>
<dbReference type="InterPro" id="IPR018484">
    <property type="entry name" value="FGGY_N"/>
</dbReference>
<keyword evidence="2 6" id="KW-0808">Transferase</keyword>
<keyword evidence="6" id="KW-0859">Xylose metabolism</keyword>
<sequence>MGYFMGIDLGTSSVKALISDEKGTVYGLGQKEYGTEIPEIGYAQQDPELWWSRTKEAVMDAVKNAGIKGDAVAGIGFSGQMHGLVALDREGRPLGKAIIHLDQRSAAERREIIEKAGELLREELFNQPGTGMLVCSLLWIKRNCPEIYEKIAWVLPPKDYIRYRLTGEICTDHNDASAALAFSVKNREWCMELIRRLGLKTDIWPRVCTAWEQAGTVSGAAAEETGLSAGIPVMTGTGDCAAQLIGNGVAEEGIMSCNIGTASQLAVVTGKPVQEEKMRCQLWCHAVPGLWICQGGALNGGSVLSWLKNKVLRDRRPFAELDREASAVPAGCEGLLFLPYLAGERTPYQDPSARGVFFGLGMKHEQAYLVRAAMEGVLFNLMECRGIFDRMDIPVRSLVASGGAARGECWRQIQADMLDMPVRTTVVQEEACLGAAILAAVGAGVYPDIETACREMVRWNPGATEPMVENVRIYKEKQEIFRELYQSVKQIFPKL</sequence>
<name>A0A9D2DSI8_9FIRM</name>
<organism evidence="9 10">
    <name type="scientific">Candidatus Blautia faecigallinarum</name>
    <dbReference type="NCBI Taxonomy" id="2838488"/>
    <lineage>
        <taxon>Bacteria</taxon>
        <taxon>Bacillati</taxon>
        <taxon>Bacillota</taxon>
        <taxon>Clostridia</taxon>
        <taxon>Lachnospirales</taxon>
        <taxon>Lachnospiraceae</taxon>
        <taxon>Blautia</taxon>
    </lineage>
</organism>
<dbReference type="InterPro" id="IPR018485">
    <property type="entry name" value="FGGY_C"/>
</dbReference>
<feature type="domain" description="Carbohydrate kinase FGGY N-terminal" evidence="7">
    <location>
        <begin position="3"/>
        <end position="246"/>
    </location>
</feature>
<dbReference type="InterPro" id="IPR000577">
    <property type="entry name" value="Carb_kinase_FGGY"/>
</dbReference>
<evidence type="ECO:0000313" key="9">
    <source>
        <dbReference type="EMBL" id="HIZ22159.1"/>
    </source>
</evidence>
<evidence type="ECO:0000259" key="8">
    <source>
        <dbReference type="Pfam" id="PF02782"/>
    </source>
</evidence>
<gene>
    <name evidence="6 9" type="primary">xylB</name>
    <name evidence="9" type="ORF">IAA21_05095</name>
</gene>
<dbReference type="GO" id="GO:0042732">
    <property type="term" value="P:D-xylose metabolic process"/>
    <property type="evidence" value="ECO:0007669"/>
    <property type="project" value="UniProtKB-KW"/>
</dbReference>
<evidence type="ECO:0000256" key="5">
    <source>
        <dbReference type="ARBA" id="ARBA00022840"/>
    </source>
</evidence>
<dbReference type="Pfam" id="PF02782">
    <property type="entry name" value="FGGY_C"/>
    <property type="match status" value="1"/>
</dbReference>
<dbReference type="CDD" id="cd07808">
    <property type="entry name" value="ASKHA_NBD_FGGY_EcXK-like"/>
    <property type="match status" value="1"/>
</dbReference>
<dbReference type="InterPro" id="IPR043129">
    <property type="entry name" value="ATPase_NBD"/>
</dbReference>
<evidence type="ECO:0000256" key="6">
    <source>
        <dbReference type="RuleBase" id="RU364073"/>
    </source>
</evidence>
<dbReference type="Gene3D" id="3.30.420.40">
    <property type="match status" value="2"/>
</dbReference>
<keyword evidence="4 6" id="KW-0418">Kinase</keyword>
<keyword evidence="6" id="KW-0119">Carbohydrate metabolism</keyword>